<keyword evidence="2" id="KW-0540">Nuclease</keyword>
<reference evidence="6" key="1">
    <citation type="submission" date="2017-04" db="EMBL/GenBank/DDBJ databases">
        <authorList>
            <person name="Varghese N."/>
            <person name="Submissions S."/>
        </authorList>
    </citation>
    <scope>NUCLEOTIDE SEQUENCE [LARGE SCALE GENOMIC DNA]</scope>
    <source>
        <strain evidence="6">RKEM611</strain>
    </source>
</reference>
<name>A0A1Y6CHV5_9BACT</name>
<organism evidence="5 6">
    <name type="scientific">Pseudobacteriovorax antillogorgiicola</name>
    <dbReference type="NCBI Taxonomy" id="1513793"/>
    <lineage>
        <taxon>Bacteria</taxon>
        <taxon>Pseudomonadati</taxon>
        <taxon>Bdellovibrionota</taxon>
        <taxon>Oligoflexia</taxon>
        <taxon>Oligoflexales</taxon>
        <taxon>Pseudobacteriovoracaceae</taxon>
        <taxon>Pseudobacteriovorax</taxon>
    </lineage>
</organism>
<dbReference type="STRING" id="1513793.SAMN06296036_121106"/>
<dbReference type="InterPro" id="IPR016202">
    <property type="entry name" value="DNase_I"/>
</dbReference>
<feature type="domain" description="Endonuclease/exonuclease/phosphatase" evidence="4">
    <location>
        <begin position="44"/>
        <end position="227"/>
    </location>
</feature>
<dbReference type="SUPFAM" id="SSF56219">
    <property type="entry name" value="DNase I-like"/>
    <property type="match status" value="1"/>
</dbReference>
<dbReference type="SMART" id="SM00476">
    <property type="entry name" value="DNaseIc"/>
    <property type="match status" value="1"/>
</dbReference>
<sequence>MRPAFDSTGVFMKKIAAALLIAIFATLPSPEFAIASNSLHLSAFNIQVLGRSKVSKSHVMEHLTNILNRNDLTFIQEIRDNTDEAIYKLQEQTNRFNSHKYQITVSKALGRTSSREQYAYLYNDDRIKLIHSEVYQDWDDRFEREPYIAIWQTPGAFRFATIGIHVKPDDVEQELRALGDVVSYVKDQHSMNAILVMGDLNADCDYFNPESLGFSMIDHKIKVWIEDHQDTTVSATHCAYDRFITTEALSPKVSKAAVFDYQEAYNLSLAAAKKVSDHYPIELQLNFASQEPPSTAPSKPMPNNPNLPSTCGLKPYWTPKNYCYATKDGSKKRVSASCCS</sequence>
<gene>
    <name evidence="5" type="ORF">SAMN06296036_121106</name>
</gene>
<dbReference type="PRINTS" id="PR00130">
    <property type="entry name" value="DNASEI"/>
</dbReference>
<comment type="similarity">
    <text evidence="1">Belongs to the DNase I family.</text>
</comment>
<dbReference type="InterPro" id="IPR036691">
    <property type="entry name" value="Endo/exonu/phosph_ase_sf"/>
</dbReference>
<dbReference type="GO" id="GO:0003677">
    <property type="term" value="F:DNA binding"/>
    <property type="evidence" value="ECO:0007669"/>
    <property type="project" value="TreeGrafter"/>
</dbReference>
<dbReference type="EMBL" id="FWZT01000021">
    <property type="protein sequence ID" value="SMF63010.1"/>
    <property type="molecule type" value="Genomic_DNA"/>
</dbReference>
<evidence type="ECO:0000313" key="5">
    <source>
        <dbReference type="EMBL" id="SMF63010.1"/>
    </source>
</evidence>
<evidence type="ECO:0000256" key="3">
    <source>
        <dbReference type="ARBA" id="ARBA00022801"/>
    </source>
</evidence>
<dbReference type="PANTHER" id="PTHR11371">
    <property type="entry name" value="DEOXYRIBONUCLEASE"/>
    <property type="match status" value="1"/>
</dbReference>
<dbReference type="InterPro" id="IPR005135">
    <property type="entry name" value="Endo/exonuclease/phosphatase"/>
</dbReference>
<dbReference type="AlphaFoldDB" id="A0A1Y6CHV5"/>
<keyword evidence="6" id="KW-1185">Reference proteome</keyword>
<keyword evidence="3" id="KW-0378">Hydrolase</keyword>
<dbReference type="Gene3D" id="3.60.10.10">
    <property type="entry name" value="Endonuclease/exonuclease/phosphatase"/>
    <property type="match status" value="1"/>
</dbReference>
<dbReference type="Pfam" id="PF03372">
    <property type="entry name" value="Exo_endo_phos"/>
    <property type="match status" value="1"/>
</dbReference>
<evidence type="ECO:0000259" key="4">
    <source>
        <dbReference type="Pfam" id="PF03372"/>
    </source>
</evidence>
<accession>A0A1Y6CHV5</accession>
<dbReference type="GO" id="GO:0004530">
    <property type="term" value="F:deoxyribonuclease I activity"/>
    <property type="evidence" value="ECO:0007669"/>
    <property type="project" value="TreeGrafter"/>
</dbReference>
<evidence type="ECO:0000256" key="1">
    <source>
        <dbReference type="ARBA" id="ARBA00007359"/>
    </source>
</evidence>
<protein>
    <submittedName>
        <fullName evidence="5">Deoxyribonuclease-1/deoxyribonuclease-1-like protein</fullName>
    </submittedName>
</protein>
<evidence type="ECO:0000313" key="6">
    <source>
        <dbReference type="Proteomes" id="UP000192907"/>
    </source>
</evidence>
<evidence type="ECO:0000256" key="2">
    <source>
        <dbReference type="ARBA" id="ARBA00022722"/>
    </source>
</evidence>
<dbReference type="PANTHER" id="PTHR11371:SF31">
    <property type="entry name" value="EXTRACELLULAR NUCLEASE"/>
    <property type="match status" value="1"/>
</dbReference>
<dbReference type="OrthoDB" id="1201035at2"/>
<dbReference type="Proteomes" id="UP000192907">
    <property type="component" value="Unassembled WGS sequence"/>
</dbReference>
<dbReference type="GO" id="GO:0006308">
    <property type="term" value="P:DNA catabolic process"/>
    <property type="evidence" value="ECO:0007669"/>
    <property type="project" value="InterPro"/>
</dbReference>
<proteinExistence type="inferred from homology"/>